<dbReference type="Gene3D" id="1.10.10.10">
    <property type="entry name" value="Winged helix-like DNA-binding domain superfamily/Winged helix DNA-binding domain"/>
    <property type="match status" value="1"/>
</dbReference>
<gene>
    <name evidence="5" type="ORF">ETF13_20035</name>
</gene>
<dbReference type="InterPro" id="IPR058163">
    <property type="entry name" value="LysR-type_TF_proteobact-type"/>
</dbReference>
<dbReference type="GO" id="GO:0006351">
    <property type="term" value="P:DNA-templated transcription"/>
    <property type="evidence" value="ECO:0007669"/>
    <property type="project" value="TreeGrafter"/>
</dbReference>
<dbReference type="GO" id="GO:0003700">
    <property type="term" value="F:DNA-binding transcription factor activity"/>
    <property type="evidence" value="ECO:0007669"/>
    <property type="project" value="InterPro"/>
</dbReference>
<dbReference type="Pfam" id="PF03466">
    <property type="entry name" value="LysR_substrate"/>
    <property type="match status" value="1"/>
</dbReference>
<protein>
    <submittedName>
        <fullName evidence="5">LysR family transcriptional regulator</fullName>
    </submittedName>
</protein>
<dbReference type="AlphaFoldDB" id="A0A483MCV9"/>
<evidence type="ECO:0000256" key="4">
    <source>
        <dbReference type="ARBA" id="ARBA00023163"/>
    </source>
</evidence>
<dbReference type="InterPro" id="IPR005119">
    <property type="entry name" value="LysR_subst-bd"/>
</dbReference>
<name>A0A483MCV9_KLEPN</name>
<sequence>MDRFDAMRAFARVVEAGSFTKAAQTLHMSKTTVTQLIQQLESRLRVRLLHRTTRKLGVTPDGAVYYERVIRLLADMEDAENSLSSAAMTPRGRLRVDVPSPLARLILVPALPAFHARYPDIQIDMGVSDRGVDLIGDNVDCVLRGGQITDQSLIARHVGDLQIGVYVAPSYVERLGAPAHPRELQNTDHCIVGFLSSRTSKIDPLVLCSENERIEITGNYVLAVDDGNAYHEAGLVGLGVIALPNYMAAAHQAVGALIPLFTQWRINPMPLYLAFPPNRHVNAKLRVFIDWIVEVMLQHVPIANNQ</sequence>
<dbReference type="SUPFAM" id="SSF46785">
    <property type="entry name" value="Winged helix' DNA-binding domain"/>
    <property type="match status" value="1"/>
</dbReference>
<dbReference type="InterPro" id="IPR036388">
    <property type="entry name" value="WH-like_DNA-bd_sf"/>
</dbReference>
<dbReference type="PANTHER" id="PTHR30537">
    <property type="entry name" value="HTH-TYPE TRANSCRIPTIONAL REGULATOR"/>
    <property type="match status" value="1"/>
</dbReference>
<dbReference type="InterPro" id="IPR000847">
    <property type="entry name" value="LysR_HTH_N"/>
</dbReference>
<dbReference type="GO" id="GO:0043565">
    <property type="term" value="F:sequence-specific DNA binding"/>
    <property type="evidence" value="ECO:0007669"/>
    <property type="project" value="TreeGrafter"/>
</dbReference>
<proteinExistence type="inferred from homology"/>
<evidence type="ECO:0000256" key="3">
    <source>
        <dbReference type="ARBA" id="ARBA00023125"/>
    </source>
</evidence>
<dbReference type="InterPro" id="IPR036390">
    <property type="entry name" value="WH_DNA-bd_sf"/>
</dbReference>
<dbReference type="PROSITE" id="PS50931">
    <property type="entry name" value="HTH_LYSR"/>
    <property type="match status" value="1"/>
</dbReference>
<organism evidence="5">
    <name type="scientific">Klebsiella pneumoniae</name>
    <dbReference type="NCBI Taxonomy" id="573"/>
    <lineage>
        <taxon>Bacteria</taxon>
        <taxon>Pseudomonadati</taxon>
        <taxon>Pseudomonadota</taxon>
        <taxon>Gammaproteobacteria</taxon>
        <taxon>Enterobacterales</taxon>
        <taxon>Enterobacteriaceae</taxon>
        <taxon>Klebsiella/Raoultella group</taxon>
        <taxon>Klebsiella</taxon>
        <taxon>Klebsiella pneumoniae complex</taxon>
    </lineage>
</organism>
<dbReference type="SUPFAM" id="SSF53850">
    <property type="entry name" value="Periplasmic binding protein-like II"/>
    <property type="match status" value="1"/>
</dbReference>
<reference evidence="5" key="1">
    <citation type="submission" date="2019-01" db="EMBL/GenBank/DDBJ databases">
        <authorList>
            <person name="Lista F."/>
            <person name="Anselmo A."/>
        </authorList>
    </citation>
    <scope>NUCLEOTIDE SEQUENCE</scope>
    <source>
        <strain evidence="5">3S</strain>
    </source>
</reference>
<dbReference type="PANTHER" id="PTHR30537:SF17">
    <property type="entry name" value="LYSR-FAMILY REGULATORY PROTEIN"/>
    <property type="match status" value="1"/>
</dbReference>
<dbReference type="Pfam" id="PF00126">
    <property type="entry name" value="HTH_1"/>
    <property type="match status" value="1"/>
</dbReference>
<evidence type="ECO:0000256" key="1">
    <source>
        <dbReference type="ARBA" id="ARBA00009437"/>
    </source>
</evidence>
<dbReference type="CDD" id="cd08472">
    <property type="entry name" value="PBP2_CrgA_like_3"/>
    <property type="match status" value="1"/>
</dbReference>
<dbReference type="EMBL" id="SDCT01000034">
    <property type="protein sequence ID" value="TCX85285.1"/>
    <property type="molecule type" value="Genomic_DNA"/>
</dbReference>
<keyword evidence="2" id="KW-0805">Transcription regulation</keyword>
<evidence type="ECO:0000256" key="2">
    <source>
        <dbReference type="ARBA" id="ARBA00023015"/>
    </source>
</evidence>
<dbReference type="RefSeq" id="WP_110228763.1">
    <property type="nucleotide sequence ID" value="NZ_CP056301.1"/>
</dbReference>
<dbReference type="Gene3D" id="3.40.190.290">
    <property type="match status" value="1"/>
</dbReference>
<keyword evidence="3" id="KW-0238">DNA-binding</keyword>
<evidence type="ECO:0000313" key="5">
    <source>
        <dbReference type="EMBL" id="TCX85285.1"/>
    </source>
</evidence>
<keyword evidence="4" id="KW-0804">Transcription</keyword>
<comment type="similarity">
    <text evidence="1">Belongs to the LysR transcriptional regulatory family.</text>
</comment>
<accession>A0A483MCV9</accession>
<comment type="caution">
    <text evidence="5">The sequence shown here is derived from an EMBL/GenBank/DDBJ whole genome shotgun (WGS) entry which is preliminary data.</text>
</comment>
<dbReference type="FunFam" id="1.10.10.10:FF:000001">
    <property type="entry name" value="LysR family transcriptional regulator"/>
    <property type="match status" value="1"/>
</dbReference>